<evidence type="ECO:0000259" key="4">
    <source>
        <dbReference type="PROSITE" id="PS51000"/>
    </source>
</evidence>
<accession>A0ABY4QYM8</accession>
<dbReference type="InterPro" id="IPR011991">
    <property type="entry name" value="ArsR-like_HTH"/>
</dbReference>
<dbReference type="CDD" id="cd00090">
    <property type="entry name" value="HTH_ARSR"/>
    <property type="match status" value="1"/>
</dbReference>
<reference evidence="5" key="2">
    <citation type="submission" date="2022-05" db="EMBL/GenBank/DDBJ databases">
        <authorList>
            <person name="Kim J.-S."/>
            <person name="Lee K."/>
            <person name="Suh M."/>
            <person name="Eom M."/>
            <person name="Kim J.-S."/>
            <person name="Kim D.-S."/>
            <person name="Ko S.-H."/>
            <person name="Shin Y."/>
            <person name="Lee J.-S."/>
        </authorList>
    </citation>
    <scope>NUCLEOTIDE SEQUENCE</scope>
    <source>
        <strain evidence="5">N237</strain>
    </source>
</reference>
<dbReference type="Pfam" id="PF00455">
    <property type="entry name" value="DeoRC"/>
    <property type="match status" value="1"/>
</dbReference>
<dbReference type="PANTHER" id="PTHR30363:SF44">
    <property type="entry name" value="AGA OPERON TRANSCRIPTIONAL REPRESSOR-RELATED"/>
    <property type="match status" value="1"/>
</dbReference>
<name>A0ABY4QYM8_9ACTN</name>
<dbReference type="SUPFAM" id="SSF100950">
    <property type="entry name" value="NagB/RpiA/CoA transferase-like"/>
    <property type="match status" value="1"/>
</dbReference>
<dbReference type="GO" id="GO:0003677">
    <property type="term" value="F:DNA binding"/>
    <property type="evidence" value="ECO:0007669"/>
    <property type="project" value="UniProtKB-KW"/>
</dbReference>
<evidence type="ECO:0000256" key="3">
    <source>
        <dbReference type="ARBA" id="ARBA00023163"/>
    </source>
</evidence>
<dbReference type="PRINTS" id="PR00037">
    <property type="entry name" value="HTHLACR"/>
</dbReference>
<protein>
    <submittedName>
        <fullName evidence="5">DeoR/GlpR family DNA-binding transcription regulator</fullName>
    </submittedName>
</protein>
<sequence>MLSHERKREVLRHLRSHGIGQVNELAEAIGVSASTIRRDLKEMDSQGLLTRVHGGASLIENDLEVAHMARQSEHSAQKRRIGEAATSLVKDNSTILITGGTTTEAMLPFLHGRDGLTVLTNGLNVAVQLSRQANITVVVLGGILRHAEMSLLGPLAEHAMEEFRVDTAFTGTYGLDASVGLTGASVHEASTDRKLLEGVGSLVVLADSTKFTQRGPVRLASVEQIDVVITDSGAPSSAVHELRAGGVDVRLV</sequence>
<keyword evidence="6" id="KW-1185">Reference proteome</keyword>
<dbReference type="SMART" id="SM00420">
    <property type="entry name" value="HTH_DEOR"/>
    <property type="match status" value="1"/>
</dbReference>
<proteinExistence type="predicted"/>
<dbReference type="PROSITE" id="PS00894">
    <property type="entry name" value="HTH_DEOR_1"/>
    <property type="match status" value="1"/>
</dbReference>
<dbReference type="InterPro" id="IPR018356">
    <property type="entry name" value="Tscrpt_reg_HTH_DeoR_CS"/>
</dbReference>
<dbReference type="PROSITE" id="PS51000">
    <property type="entry name" value="HTH_DEOR_2"/>
    <property type="match status" value="1"/>
</dbReference>
<organism evidence="5 6">
    <name type="scientific">Jatrophihabitans telluris</name>
    <dbReference type="NCBI Taxonomy" id="2038343"/>
    <lineage>
        <taxon>Bacteria</taxon>
        <taxon>Bacillati</taxon>
        <taxon>Actinomycetota</taxon>
        <taxon>Actinomycetes</taxon>
        <taxon>Jatrophihabitantales</taxon>
        <taxon>Jatrophihabitantaceae</taxon>
        <taxon>Jatrophihabitans</taxon>
    </lineage>
</organism>
<evidence type="ECO:0000256" key="2">
    <source>
        <dbReference type="ARBA" id="ARBA00023125"/>
    </source>
</evidence>
<keyword evidence="1" id="KW-0805">Transcription regulation</keyword>
<evidence type="ECO:0000313" key="6">
    <source>
        <dbReference type="Proteomes" id="UP001056336"/>
    </source>
</evidence>
<keyword evidence="3" id="KW-0804">Transcription</keyword>
<evidence type="ECO:0000313" key="5">
    <source>
        <dbReference type="EMBL" id="UQX88227.1"/>
    </source>
</evidence>
<dbReference type="InterPro" id="IPR037171">
    <property type="entry name" value="NagB/RpiA_transferase-like"/>
</dbReference>
<dbReference type="RefSeq" id="WP_249771523.1">
    <property type="nucleotide sequence ID" value="NZ_CP097332.1"/>
</dbReference>
<dbReference type="EMBL" id="CP097332">
    <property type="protein sequence ID" value="UQX88227.1"/>
    <property type="molecule type" value="Genomic_DNA"/>
</dbReference>
<dbReference type="InterPro" id="IPR001034">
    <property type="entry name" value="DeoR_HTH"/>
</dbReference>
<dbReference type="Proteomes" id="UP001056336">
    <property type="component" value="Chromosome"/>
</dbReference>
<dbReference type="InterPro" id="IPR036390">
    <property type="entry name" value="WH_DNA-bd_sf"/>
</dbReference>
<dbReference type="Gene3D" id="3.40.50.1360">
    <property type="match status" value="1"/>
</dbReference>
<dbReference type="Pfam" id="PF08220">
    <property type="entry name" value="HTH_DeoR"/>
    <property type="match status" value="1"/>
</dbReference>
<reference evidence="5" key="1">
    <citation type="journal article" date="2018" name="Int. J. Syst. Evol. Microbiol.">
        <title>Jatrophihabitans telluris sp. nov., isolated from sediment soil of lava forest wetlands and the emended description of the genus Jatrophihabitans.</title>
        <authorList>
            <person name="Lee K.C."/>
            <person name="Suh M.K."/>
            <person name="Eom M.K."/>
            <person name="Kim K.K."/>
            <person name="Kim J.S."/>
            <person name="Kim D.S."/>
            <person name="Ko S.H."/>
            <person name="Shin Y.K."/>
            <person name="Lee J.S."/>
        </authorList>
    </citation>
    <scope>NUCLEOTIDE SEQUENCE</scope>
    <source>
        <strain evidence="5">N237</strain>
    </source>
</reference>
<dbReference type="PANTHER" id="PTHR30363">
    <property type="entry name" value="HTH-TYPE TRANSCRIPTIONAL REGULATOR SRLR-RELATED"/>
    <property type="match status" value="1"/>
</dbReference>
<gene>
    <name evidence="5" type="ORF">M6D93_18355</name>
</gene>
<keyword evidence="2 5" id="KW-0238">DNA-binding</keyword>
<feature type="domain" description="HTH deoR-type" evidence="4">
    <location>
        <begin position="3"/>
        <end position="58"/>
    </location>
</feature>
<evidence type="ECO:0000256" key="1">
    <source>
        <dbReference type="ARBA" id="ARBA00023015"/>
    </source>
</evidence>
<dbReference type="Gene3D" id="1.10.10.10">
    <property type="entry name" value="Winged helix-like DNA-binding domain superfamily/Winged helix DNA-binding domain"/>
    <property type="match status" value="1"/>
</dbReference>
<dbReference type="InterPro" id="IPR014036">
    <property type="entry name" value="DeoR-like_C"/>
</dbReference>
<dbReference type="InterPro" id="IPR050313">
    <property type="entry name" value="Carb_Metab_HTH_regulators"/>
</dbReference>
<dbReference type="SMART" id="SM01134">
    <property type="entry name" value="DeoRC"/>
    <property type="match status" value="1"/>
</dbReference>
<dbReference type="InterPro" id="IPR036388">
    <property type="entry name" value="WH-like_DNA-bd_sf"/>
</dbReference>
<dbReference type="SUPFAM" id="SSF46785">
    <property type="entry name" value="Winged helix' DNA-binding domain"/>
    <property type="match status" value="1"/>
</dbReference>